<protein>
    <recommendedName>
        <fullName evidence="1">DUF2027 domain-containing protein</fullName>
    </recommendedName>
</protein>
<evidence type="ECO:0000313" key="2">
    <source>
        <dbReference type="EMBL" id="SEV83507.1"/>
    </source>
</evidence>
<dbReference type="Proteomes" id="UP000199373">
    <property type="component" value="Unassembled WGS sequence"/>
</dbReference>
<dbReference type="EMBL" id="FOIQ01000001">
    <property type="protein sequence ID" value="SEV83507.1"/>
    <property type="molecule type" value="Genomic_DNA"/>
</dbReference>
<dbReference type="Pfam" id="PF09640">
    <property type="entry name" value="DUF2027"/>
    <property type="match status" value="1"/>
</dbReference>
<dbReference type="Gene3D" id="2.60.40.1600">
    <property type="entry name" value="Smr-associated-like"/>
    <property type="match status" value="1"/>
</dbReference>
<keyword evidence="3" id="KW-1185">Reference proteome</keyword>
<name>A0A1I0M4W1_9BACT</name>
<dbReference type="SUPFAM" id="SSF158949">
    <property type="entry name" value="Smr-associated domain-like"/>
    <property type="match status" value="1"/>
</dbReference>
<evidence type="ECO:0000313" key="3">
    <source>
        <dbReference type="Proteomes" id="UP000199373"/>
    </source>
</evidence>
<dbReference type="AlphaFoldDB" id="A0A1I0M4W1"/>
<feature type="domain" description="DUF2027" evidence="1">
    <location>
        <begin position="100"/>
        <end position="231"/>
    </location>
</feature>
<reference evidence="2 3" key="1">
    <citation type="submission" date="2016-10" db="EMBL/GenBank/DDBJ databases">
        <authorList>
            <person name="de Groot N.N."/>
        </authorList>
    </citation>
    <scope>NUCLEOTIDE SEQUENCE [LARGE SCALE GENOMIC DNA]</scope>
    <source>
        <strain evidence="2 3">TC2-24</strain>
    </source>
</reference>
<organism evidence="2 3">
    <name type="scientific">Prevotella aff. ruminicola Tc2-24</name>
    <dbReference type="NCBI Taxonomy" id="81582"/>
    <lineage>
        <taxon>Bacteria</taxon>
        <taxon>Pseudomonadati</taxon>
        <taxon>Bacteroidota</taxon>
        <taxon>Bacteroidia</taxon>
        <taxon>Bacteroidales</taxon>
        <taxon>Prevotellaceae</taxon>
        <taxon>Prevotella</taxon>
    </lineage>
</organism>
<proteinExistence type="predicted"/>
<dbReference type="InterPro" id="IPR036781">
    <property type="entry name" value="Smr_assoc-like_sf"/>
</dbReference>
<evidence type="ECO:0000259" key="1">
    <source>
        <dbReference type="Pfam" id="PF09640"/>
    </source>
</evidence>
<dbReference type="RefSeq" id="WP_091914281.1">
    <property type="nucleotide sequence ID" value="NZ_FOIQ01000001.1"/>
</dbReference>
<dbReference type="InterPro" id="IPR018598">
    <property type="entry name" value="DUF2027"/>
</dbReference>
<gene>
    <name evidence="2" type="ORF">SAMN04487850_0340</name>
</gene>
<sequence>MKIGDQVRFLSEVGGGRVAGFQGKNIVLVEDEDGFQMPMLINEVVVVGDEDYDTKHVVEAKASSVKAALHAHDEDEETEPADRPITFRAKPEERRGGDKLSAYLAFVPMDVKELSQTRFETYLVNDSNYYLRYVYMTAEGNAWQVRAEGEIEPNTKEFIEEFGRENLNELEHGCVQMIAYKRDKHFLLKPVVNAQVRMDPVKFYKLHAFRENDFFEQPALIYPVIENDVQKIKL</sequence>
<accession>A0A1I0M4W1</accession>